<dbReference type="AlphaFoldDB" id="A0AAD3H0S4"/>
<feature type="compositionally biased region" description="Basic and acidic residues" evidence="1">
    <location>
        <begin position="279"/>
        <end position="303"/>
    </location>
</feature>
<keyword evidence="2" id="KW-1133">Transmembrane helix</keyword>
<feature type="compositionally biased region" description="Low complexity" evidence="1">
    <location>
        <begin position="496"/>
        <end position="518"/>
    </location>
</feature>
<name>A0AAD3H0S4_9STRA</name>
<feature type="compositionally biased region" description="Low complexity" evidence="1">
    <location>
        <begin position="20"/>
        <end position="52"/>
    </location>
</feature>
<feature type="compositionally biased region" description="Basic residues" evidence="1">
    <location>
        <begin position="269"/>
        <end position="278"/>
    </location>
</feature>
<keyword evidence="5" id="KW-1185">Reference proteome</keyword>
<feature type="compositionally biased region" description="Polar residues" evidence="1">
    <location>
        <begin position="379"/>
        <end position="398"/>
    </location>
</feature>
<evidence type="ECO:0000313" key="5">
    <source>
        <dbReference type="Proteomes" id="UP001054902"/>
    </source>
</evidence>
<comment type="caution">
    <text evidence="4">The sequence shown here is derived from an EMBL/GenBank/DDBJ whole genome shotgun (WGS) entry which is preliminary data.</text>
</comment>
<feature type="compositionally biased region" description="Polar residues" evidence="1">
    <location>
        <begin position="166"/>
        <end position="183"/>
    </location>
</feature>
<feature type="chain" id="PRO_5042028878" evidence="3">
    <location>
        <begin position="22"/>
        <end position="967"/>
    </location>
</feature>
<gene>
    <name evidence="4" type="ORF">CTEN210_02540</name>
</gene>
<proteinExistence type="predicted"/>
<evidence type="ECO:0000256" key="3">
    <source>
        <dbReference type="SAM" id="SignalP"/>
    </source>
</evidence>
<feature type="transmembrane region" description="Helical" evidence="2">
    <location>
        <begin position="653"/>
        <end position="677"/>
    </location>
</feature>
<feature type="compositionally biased region" description="Basic and acidic residues" evidence="1">
    <location>
        <begin position="103"/>
        <end position="117"/>
    </location>
</feature>
<keyword evidence="2" id="KW-0812">Transmembrane</keyword>
<feature type="compositionally biased region" description="Low complexity" evidence="1">
    <location>
        <begin position="358"/>
        <end position="373"/>
    </location>
</feature>
<feature type="transmembrane region" description="Helical" evidence="2">
    <location>
        <begin position="582"/>
        <end position="603"/>
    </location>
</feature>
<feature type="compositionally biased region" description="Low complexity" evidence="1">
    <location>
        <begin position="153"/>
        <end position="165"/>
    </location>
</feature>
<dbReference type="Proteomes" id="UP001054902">
    <property type="component" value="Unassembled WGS sequence"/>
</dbReference>
<feature type="compositionally biased region" description="Polar residues" evidence="1">
    <location>
        <begin position="222"/>
        <end position="233"/>
    </location>
</feature>
<accession>A0AAD3H0S4</accession>
<reference evidence="4 5" key="1">
    <citation type="journal article" date="2021" name="Sci. Rep.">
        <title>The genome of the diatom Chaetoceros tenuissimus carries an ancient integrated fragment of an extant virus.</title>
        <authorList>
            <person name="Hongo Y."/>
            <person name="Kimura K."/>
            <person name="Takaki Y."/>
            <person name="Yoshida Y."/>
            <person name="Baba S."/>
            <person name="Kobayashi G."/>
            <person name="Nagasaki K."/>
            <person name="Hano T."/>
            <person name="Tomaru Y."/>
        </authorList>
    </citation>
    <scope>NUCLEOTIDE SEQUENCE [LARGE SCALE GENOMIC DNA]</scope>
    <source>
        <strain evidence="4 5">NIES-3715</strain>
    </source>
</reference>
<keyword evidence="3" id="KW-0732">Signal</keyword>
<feature type="transmembrane region" description="Helical" evidence="2">
    <location>
        <begin position="912"/>
        <end position="930"/>
    </location>
</feature>
<feature type="transmembrane region" description="Helical" evidence="2">
    <location>
        <begin position="615"/>
        <end position="633"/>
    </location>
</feature>
<feature type="compositionally biased region" description="Low complexity" evidence="1">
    <location>
        <begin position="424"/>
        <end position="436"/>
    </location>
</feature>
<dbReference type="EMBL" id="BLLK01000022">
    <property type="protein sequence ID" value="GFH46066.1"/>
    <property type="molecule type" value="Genomic_DNA"/>
</dbReference>
<feature type="compositionally biased region" description="Acidic residues" evidence="1">
    <location>
        <begin position="333"/>
        <end position="342"/>
    </location>
</feature>
<feature type="compositionally biased region" description="Basic and acidic residues" evidence="1">
    <location>
        <begin position="203"/>
        <end position="221"/>
    </location>
</feature>
<evidence type="ECO:0000256" key="2">
    <source>
        <dbReference type="SAM" id="Phobius"/>
    </source>
</evidence>
<sequence length="967" mass="109125">MKFTCIHAAAFIALNRQLVSGSTTSSSSINSYGTSSTVSRQNESVYVSVSSSDDSDDSNILTETEEEEEEEIPEDDDNVDDTALDDEVSYDGNDQESEDDENDLKQENDSSALHENDSIPEYQTDDGDSTDGGSQPLKTLRKLQAMLEETDYATATSSSSSTPSSVKQQAQTSYASPSQSMYRSDQLGAAEPLVARPVDPEIIDEHQHFEANPHAQDDYHYHQQNMKQVEGTTQSVQQQSPVQMQPQYTKQDSEDENEVEQLWTSKDRSKYKKQRKLQRQRELQRQRQEYLEQQIHSDDESHVTDATTDGTEDTDDGLGYTLPNLPIYLSDAESTDSDDIDYEIGLTNEKPQEPGPSPNKSSPSLLGSSNSGPAHENSALHQSPKGQSTSRIMQQYEPNPQRRYPVQQGQGPPYSYYNAPNQYPPGQVQQMPQGPYQPYPQYGPTYPGQYNYPYPPPYFNPNAYGPMTPQQQQYMQHVMQQQQYQGYSMPYPPQNYYPNYNRSGSQTQNSSPSSVTNNLPQKAFTPQSNLPPTPQRTIDGNNNIDTLITSTLTQTDQIQTITSPPTVVESKPHITFDSIQKMSFWMLGISVMSYCAVSPRTLAKVEYNKMFKQNVQLVLLSFAVPFVSCLLTLDMKQNDVNSLISTFYASLTLGYTAAFLLEVVVTTIIRLAVFYIWEPSIFALTPDVPLIILPWTLREQNYRPKRITLFAADFAATCVAAPIIEEYMKMKIVQISTRLPRNFISKTIVKQDSSSKKKKSKKRNKVVLEEIQLPSDQSPVTNINSYVSHMLVASLGLKVCDTTRRILMYTKGGHEHKSFYAFFRGFYPVQELCGAMTALEMAKKDVLGLNISTWRMILPAVIIHGLANLKGMKPFFKWNSAAPWSEIQMSPWYIDIEGMSISQSMSKLLPKLTWYIILARVIGYVMKNYFMIGRKAVKRTTTFAGKNAAFTAELETSELLKRAKKEK</sequence>
<feature type="compositionally biased region" description="Acidic residues" evidence="1">
    <location>
        <begin position="53"/>
        <end position="102"/>
    </location>
</feature>
<evidence type="ECO:0000256" key="1">
    <source>
        <dbReference type="SAM" id="MobiDB-lite"/>
    </source>
</evidence>
<evidence type="ECO:0000313" key="4">
    <source>
        <dbReference type="EMBL" id="GFH46066.1"/>
    </source>
</evidence>
<protein>
    <submittedName>
        <fullName evidence="4">Uncharacterized protein</fullName>
    </submittedName>
</protein>
<keyword evidence="2" id="KW-0472">Membrane</keyword>
<feature type="compositionally biased region" description="Low complexity" evidence="1">
    <location>
        <begin position="234"/>
        <end position="247"/>
    </location>
</feature>
<feature type="signal peptide" evidence="3">
    <location>
        <begin position="1"/>
        <end position="21"/>
    </location>
</feature>
<feature type="region of interest" description="Disordered" evidence="1">
    <location>
        <begin position="487"/>
        <end position="543"/>
    </location>
</feature>
<feature type="region of interest" description="Disordered" evidence="1">
    <location>
        <begin position="20"/>
        <end position="436"/>
    </location>
</feature>
<feature type="transmembrane region" description="Helical" evidence="2">
    <location>
        <begin position="846"/>
        <end position="867"/>
    </location>
</feature>
<organism evidence="4 5">
    <name type="scientific">Chaetoceros tenuissimus</name>
    <dbReference type="NCBI Taxonomy" id="426638"/>
    <lineage>
        <taxon>Eukaryota</taxon>
        <taxon>Sar</taxon>
        <taxon>Stramenopiles</taxon>
        <taxon>Ochrophyta</taxon>
        <taxon>Bacillariophyta</taxon>
        <taxon>Coscinodiscophyceae</taxon>
        <taxon>Chaetocerotophycidae</taxon>
        <taxon>Chaetocerotales</taxon>
        <taxon>Chaetocerotaceae</taxon>
        <taxon>Chaetoceros</taxon>
    </lineage>
</organism>